<sequence length="52" mass="6041">MVSEREHQMAMAFAQADVVASNAEHETEKLEIFEEAYKHALDEFEGHYQDLN</sequence>
<dbReference type="PATRIC" id="fig|1423774.3.peg.883"/>
<gene>
    <name evidence="1" type="ORF">FD31_GL000848</name>
</gene>
<dbReference type="RefSeq" id="WP_157049160.1">
    <property type="nucleotide sequence ID" value="NZ_AZFV01000018.1"/>
</dbReference>
<keyword evidence="2" id="KW-1185">Reference proteome</keyword>
<dbReference type="AlphaFoldDB" id="A0A0R1WNR4"/>
<dbReference type="EMBL" id="AZFV01000018">
    <property type="protein sequence ID" value="KRM15948.1"/>
    <property type="molecule type" value="Genomic_DNA"/>
</dbReference>
<name>A0A0R1WNR4_9LACO</name>
<proteinExistence type="predicted"/>
<reference evidence="1 2" key="1">
    <citation type="journal article" date="2015" name="Genome Announc.">
        <title>Expanding the biotechnology potential of lactobacilli through comparative genomics of 213 strains and associated genera.</title>
        <authorList>
            <person name="Sun Z."/>
            <person name="Harris H.M."/>
            <person name="McCann A."/>
            <person name="Guo C."/>
            <person name="Argimon S."/>
            <person name="Zhang W."/>
            <person name="Yang X."/>
            <person name="Jeffery I.B."/>
            <person name="Cooney J.C."/>
            <person name="Kagawa T.F."/>
            <person name="Liu W."/>
            <person name="Song Y."/>
            <person name="Salvetti E."/>
            <person name="Wrobel A."/>
            <person name="Rasinkangas P."/>
            <person name="Parkhill J."/>
            <person name="Rea M.C."/>
            <person name="O'Sullivan O."/>
            <person name="Ritari J."/>
            <person name="Douillard F.P."/>
            <person name="Paul Ross R."/>
            <person name="Yang R."/>
            <person name="Briner A.E."/>
            <person name="Felis G.E."/>
            <person name="de Vos W.M."/>
            <person name="Barrangou R."/>
            <person name="Klaenhammer T.R."/>
            <person name="Caufield P.W."/>
            <person name="Cui Y."/>
            <person name="Zhang H."/>
            <person name="O'Toole P.W."/>
        </authorList>
    </citation>
    <scope>NUCLEOTIDE SEQUENCE [LARGE SCALE GENOMIC DNA]</scope>
    <source>
        <strain evidence="1 2">DSM 16982</strain>
    </source>
</reference>
<evidence type="ECO:0000313" key="2">
    <source>
        <dbReference type="Proteomes" id="UP000051302"/>
    </source>
</evidence>
<comment type="caution">
    <text evidence="1">The sequence shown here is derived from an EMBL/GenBank/DDBJ whole genome shotgun (WGS) entry which is preliminary data.</text>
</comment>
<accession>A0A0R1WNR4</accession>
<protein>
    <submittedName>
        <fullName evidence="1">Uncharacterized protein</fullName>
    </submittedName>
</protein>
<dbReference type="Proteomes" id="UP000051302">
    <property type="component" value="Unassembled WGS sequence"/>
</dbReference>
<organism evidence="1 2">
    <name type="scientific">Companilactobacillus nantensis DSM 16982</name>
    <dbReference type="NCBI Taxonomy" id="1423774"/>
    <lineage>
        <taxon>Bacteria</taxon>
        <taxon>Bacillati</taxon>
        <taxon>Bacillota</taxon>
        <taxon>Bacilli</taxon>
        <taxon>Lactobacillales</taxon>
        <taxon>Lactobacillaceae</taxon>
        <taxon>Companilactobacillus</taxon>
    </lineage>
</organism>
<evidence type="ECO:0000313" key="1">
    <source>
        <dbReference type="EMBL" id="KRM15948.1"/>
    </source>
</evidence>